<evidence type="ECO:0000259" key="2">
    <source>
        <dbReference type="Pfam" id="PF20182"/>
    </source>
</evidence>
<evidence type="ECO:0000313" key="3">
    <source>
        <dbReference type="EMBL" id="MBA0127261.1"/>
    </source>
</evidence>
<feature type="transmembrane region" description="Helical" evidence="1">
    <location>
        <begin position="68"/>
        <end position="90"/>
    </location>
</feature>
<accession>A0A838ADH9</accession>
<keyword evidence="4" id="KW-1185">Reference proteome</keyword>
<feature type="transmembrane region" description="Helical" evidence="1">
    <location>
        <begin position="6"/>
        <end position="23"/>
    </location>
</feature>
<organism evidence="3 4">
    <name type="scientific">Haloechinothrix aidingensis</name>
    <dbReference type="NCBI Taxonomy" id="2752311"/>
    <lineage>
        <taxon>Bacteria</taxon>
        <taxon>Bacillati</taxon>
        <taxon>Actinomycetota</taxon>
        <taxon>Actinomycetes</taxon>
        <taxon>Pseudonocardiales</taxon>
        <taxon>Pseudonocardiaceae</taxon>
        <taxon>Haloechinothrix</taxon>
    </lineage>
</organism>
<keyword evidence="1" id="KW-0812">Transmembrane</keyword>
<feature type="domain" description="DUF6545" evidence="2">
    <location>
        <begin position="250"/>
        <end position="375"/>
    </location>
</feature>
<dbReference type="RefSeq" id="WP_180894081.1">
    <property type="nucleotide sequence ID" value="NZ_JACCKD010000006.1"/>
</dbReference>
<feature type="transmembrane region" description="Helical" evidence="1">
    <location>
        <begin position="102"/>
        <end position="120"/>
    </location>
</feature>
<keyword evidence="1" id="KW-1133">Transmembrane helix</keyword>
<sequence>MTITQVIQGIAALTVLAWLAVRLARTPRDVRLWAIAGLIATWGAAYPFGVAATDGVALAGLDPMTSRLVQHLLLLAGAYALICFFLFSAFDAARARLQASGHALPLATAMVIIMLAAAAIPDTLRQAAAMLPGGNHPEPRGITSIGAFYTTANSYLLVAFTSALVLTLVYAQRAEPRLRRGLRLVALGLAAIVAANSTFVVANIVRWAGGIMPQPLLTAAIVVLLPGVLLFLAGIIYPAMVMRLAAMRLWWRHRRTYHQLEPLWSLLHAQFPEDHLPRLPGRRWIEALRPGGVHTRYYRRVVECRDGLVRLSPYLAHLEHSHGGDDQPLARRIREALHAHATGQVVPAHAIPIAVPDQPGLDADVDQLLTLARQLDAAHPRR</sequence>
<feature type="transmembrane region" description="Helical" evidence="1">
    <location>
        <begin position="184"/>
        <end position="205"/>
    </location>
</feature>
<dbReference type="AlphaFoldDB" id="A0A838ADH9"/>
<protein>
    <recommendedName>
        <fullName evidence="2">DUF6545 domain-containing protein</fullName>
    </recommendedName>
</protein>
<evidence type="ECO:0000313" key="4">
    <source>
        <dbReference type="Proteomes" id="UP000582974"/>
    </source>
</evidence>
<dbReference type="Proteomes" id="UP000582974">
    <property type="component" value="Unassembled WGS sequence"/>
</dbReference>
<feature type="transmembrane region" description="Helical" evidence="1">
    <location>
        <begin position="217"/>
        <end position="245"/>
    </location>
</feature>
<comment type="caution">
    <text evidence="3">The sequence shown here is derived from an EMBL/GenBank/DDBJ whole genome shotgun (WGS) entry which is preliminary data.</text>
</comment>
<dbReference type="NCBIfam" id="NF042915">
    <property type="entry name" value="MAB_1171c_fam"/>
    <property type="match status" value="1"/>
</dbReference>
<evidence type="ECO:0000256" key="1">
    <source>
        <dbReference type="SAM" id="Phobius"/>
    </source>
</evidence>
<dbReference type="Pfam" id="PF20182">
    <property type="entry name" value="DUF6545"/>
    <property type="match status" value="1"/>
</dbReference>
<reference evidence="3 4" key="1">
    <citation type="submission" date="2020-07" db="EMBL/GenBank/DDBJ databases">
        <title>Genome of Haloechinothrix sp.</title>
        <authorList>
            <person name="Tang S.-K."/>
            <person name="Yang L."/>
            <person name="Zhu W.-Y."/>
        </authorList>
    </citation>
    <scope>NUCLEOTIDE SEQUENCE [LARGE SCALE GENOMIC DNA]</scope>
    <source>
        <strain evidence="3 4">YIM 98757</strain>
    </source>
</reference>
<gene>
    <name evidence="3" type="ORF">H0B56_17055</name>
</gene>
<dbReference type="InterPro" id="IPR046675">
    <property type="entry name" value="DUF6545"/>
</dbReference>
<dbReference type="InterPro" id="IPR050039">
    <property type="entry name" value="MAB_1171c-like"/>
</dbReference>
<feature type="transmembrane region" description="Helical" evidence="1">
    <location>
        <begin position="30"/>
        <end position="48"/>
    </location>
</feature>
<name>A0A838ADH9_9PSEU</name>
<dbReference type="EMBL" id="JACCKD010000006">
    <property type="protein sequence ID" value="MBA0127261.1"/>
    <property type="molecule type" value="Genomic_DNA"/>
</dbReference>
<keyword evidence="1" id="KW-0472">Membrane</keyword>
<feature type="transmembrane region" description="Helical" evidence="1">
    <location>
        <begin position="154"/>
        <end position="172"/>
    </location>
</feature>
<proteinExistence type="predicted"/>